<dbReference type="RefSeq" id="YP_009884010.1">
    <property type="nucleotide sequence ID" value="NC_049465.1"/>
</dbReference>
<evidence type="ECO:0000313" key="2">
    <source>
        <dbReference type="EMBL" id="QDK01914.1"/>
    </source>
</evidence>
<name>A0A514TYY2_9CAUD</name>
<feature type="transmembrane region" description="Helical" evidence="1">
    <location>
        <begin position="20"/>
        <end position="41"/>
    </location>
</feature>
<dbReference type="GeneID" id="55813349"/>
<dbReference type="KEGG" id="vg:55813349"/>
<reference evidence="2 3" key="1">
    <citation type="submission" date="2019-06" db="EMBL/GenBank/DDBJ databases">
        <authorList>
            <person name="Alexander J."/>
            <person name="Ertsgaard D.J."/>
            <person name="Fields K.L."/>
            <person name="Fields S.B."/>
            <person name="Humphreys H."/>
            <person name="Kinneman J.E."/>
            <person name="Nelson N.D."/>
            <person name="Olakunle E.K."/>
            <person name="Reimer A.C."/>
            <person name="Robertson C."/>
            <person name="Ross G.V."/>
            <person name="Bonilla J.A."/>
            <person name="Klyczek K."/>
            <person name="Garlena R.A."/>
            <person name="Russell D.A."/>
            <person name="Pope W.H."/>
            <person name="Jacobs-Sera D."/>
            <person name="Hatfull G.F."/>
        </authorList>
    </citation>
    <scope>NUCLEOTIDE SEQUENCE [LARGE SCALE GENOMIC DNA]</scope>
</reference>
<evidence type="ECO:0000313" key="3">
    <source>
        <dbReference type="Proteomes" id="UP000318687"/>
    </source>
</evidence>
<gene>
    <name evidence="2" type="primary">33</name>
    <name evidence="2" type="ORF">SEA_VIBAKI_33</name>
</gene>
<organism evidence="2 3">
    <name type="scientific">Arthrobacter phage Vibaki</name>
    <dbReference type="NCBI Taxonomy" id="2593333"/>
    <lineage>
        <taxon>Viruses</taxon>
        <taxon>Duplodnaviria</taxon>
        <taxon>Heunggongvirae</taxon>
        <taxon>Uroviricota</taxon>
        <taxon>Caudoviricetes</taxon>
        <taxon>Berryhillviridae</taxon>
        <taxon>Vibakivirus</taxon>
        <taxon>Vibakivirus vibaki</taxon>
    </lineage>
</organism>
<protein>
    <submittedName>
        <fullName evidence="2">Uncharacterized protein</fullName>
    </submittedName>
</protein>
<keyword evidence="1" id="KW-0812">Transmembrane</keyword>
<evidence type="ECO:0000256" key="1">
    <source>
        <dbReference type="SAM" id="Phobius"/>
    </source>
</evidence>
<dbReference type="EMBL" id="MN096362">
    <property type="protein sequence ID" value="QDK01914.1"/>
    <property type="molecule type" value="Genomic_DNA"/>
</dbReference>
<proteinExistence type="predicted"/>
<keyword evidence="1" id="KW-0472">Membrane</keyword>
<keyword evidence="3" id="KW-1185">Reference proteome</keyword>
<keyword evidence="1" id="KW-1133">Transmembrane helix</keyword>
<dbReference type="Proteomes" id="UP000318687">
    <property type="component" value="Segment"/>
</dbReference>
<accession>A0A514TYY2</accession>
<sequence length="46" mass="4828">MKGQQAPLRLTARGEAVRDYLEAAASLAAIAVGLFSIYAALTMIGF</sequence>